<proteinExistence type="predicted"/>
<organism evidence="2 3">
    <name type="scientific">Alteriqipengyuania halimionae</name>
    <dbReference type="NCBI Taxonomy" id="1926630"/>
    <lineage>
        <taxon>Bacteria</taxon>
        <taxon>Pseudomonadati</taxon>
        <taxon>Pseudomonadota</taxon>
        <taxon>Alphaproteobacteria</taxon>
        <taxon>Sphingomonadales</taxon>
        <taxon>Erythrobacteraceae</taxon>
        <taxon>Alteriqipengyuania</taxon>
    </lineage>
</organism>
<accession>A0A6I4U0B6</accession>
<evidence type="ECO:0000313" key="3">
    <source>
        <dbReference type="Proteomes" id="UP000429229"/>
    </source>
</evidence>
<comment type="caution">
    <text evidence="2">The sequence shown here is derived from an EMBL/GenBank/DDBJ whole genome shotgun (WGS) entry which is preliminary data.</text>
</comment>
<dbReference type="Pfam" id="PF18546">
    <property type="entry name" value="MetOD1"/>
    <property type="match status" value="1"/>
</dbReference>
<evidence type="ECO:0000259" key="1">
    <source>
        <dbReference type="Pfam" id="PF18546"/>
    </source>
</evidence>
<reference evidence="2 3" key="1">
    <citation type="submission" date="2019-12" db="EMBL/GenBank/DDBJ databases">
        <title>Genomic-based taxomic classification of the family Erythrobacteraceae.</title>
        <authorList>
            <person name="Xu L."/>
        </authorList>
    </citation>
    <scope>NUCLEOTIDE SEQUENCE [LARGE SCALE GENOMIC DNA]</scope>
    <source>
        <strain evidence="2 3">LMG 29519</strain>
    </source>
</reference>
<dbReference type="EMBL" id="WTYR01000001">
    <property type="protein sequence ID" value="MXP09318.1"/>
    <property type="molecule type" value="Genomic_DNA"/>
</dbReference>
<keyword evidence="3" id="KW-1185">Reference proteome</keyword>
<dbReference type="RefSeq" id="WP_160616024.1">
    <property type="nucleotide sequence ID" value="NZ_WTYR01000001.1"/>
</dbReference>
<name>A0A6I4U0B6_9SPHN</name>
<dbReference type="OrthoDB" id="260231at2"/>
<sequence length="172" mass="19131">MQELDLPLDRDLFFRKMISSFAKSLEETVGLDEAAGYVALVGSEIGTWIEDQYKESSGKERFEPEELAELLVDLKGRIGGKFHVISVDDDQIVLGNDACPFAELAEGRPALCRMTSNVFGRITANQLGYARVDLQETIAKGDGRCRVVINLKPTDTAGDEDHEFFRVDDDLI</sequence>
<protein>
    <submittedName>
        <fullName evidence="2">Transcriptional regulator</fullName>
    </submittedName>
</protein>
<dbReference type="Proteomes" id="UP000429229">
    <property type="component" value="Unassembled WGS sequence"/>
</dbReference>
<dbReference type="AlphaFoldDB" id="A0A6I4U0B6"/>
<gene>
    <name evidence="2" type="ORF">GRI68_03895</name>
</gene>
<evidence type="ECO:0000313" key="2">
    <source>
        <dbReference type="EMBL" id="MXP09318.1"/>
    </source>
</evidence>
<dbReference type="InterPro" id="IPR041359">
    <property type="entry name" value="MetOD1"/>
</dbReference>
<feature type="domain" description="Metanogen output" evidence="1">
    <location>
        <begin position="19"/>
        <end position="150"/>
    </location>
</feature>